<proteinExistence type="predicted"/>
<evidence type="ECO:0000313" key="1">
    <source>
        <dbReference type="EMBL" id="OGL80261.1"/>
    </source>
</evidence>
<dbReference type="AlphaFoldDB" id="A0A1F7UPQ8"/>
<name>A0A1F7UPQ8_9BACT</name>
<dbReference type="EMBL" id="MGEK01000039">
    <property type="protein sequence ID" value="OGL80261.1"/>
    <property type="molecule type" value="Genomic_DNA"/>
</dbReference>
<accession>A0A1F7UPQ8</accession>
<evidence type="ECO:0000313" key="2">
    <source>
        <dbReference type="Proteomes" id="UP000176846"/>
    </source>
</evidence>
<sequence length="114" mass="12525">MLDSHNYSWKEIVNDVFAALFLTTLSFVLIELVRPGSISSAINIFLLFIISIGLSLILALANGQSNHRLPRSLFILAALLISVIIMTISAVAPLERFILGIVSFAAMLFFAFIL</sequence>
<organism evidence="1 2">
    <name type="scientific">Candidatus Uhrbacteria bacterium RIFCSPLOWO2_01_FULL_47_25</name>
    <dbReference type="NCBI Taxonomy" id="1802402"/>
    <lineage>
        <taxon>Bacteria</taxon>
        <taxon>Candidatus Uhriibacteriota</taxon>
    </lineage>
</organism>
<gene>
    <name evidence="1" type="ORF">A2936_02750</name>
</gene>
<protein>
    <submittedName>
        <fullName evidence="1">Uncharacterized protein</fullName>
    </submittedName>
</protein>
<comment type="caution">
    <text evidence="1">The sequence shown here is derived from an EMBL/GenBank/DDBJ whole genome shotgun (WGS) entry which is preliminary data.</text>
</comment>
<reference evidence="1 2" key="1">
    <citation type="journal article" date="2016" name="Nat. Commun.">
        <title>Thousands of microbial genomes shed light on interconnected biogeochemical processes in an aquifer system.</title>
        <authorList>
            <person name="Anantharaman K."/>
            <person name="Brown C.T."/>
            <person name="Hug L.A."/>
            <person name="Sharon I."/>
            <person name="Castelle C.J."/>
            <person name="Probst A.J."/>
            <person name="Thomas B.C."/>
            <person name="Singh A."/>
            <person name="Wilkins M.J."/>
            <person name="Karaoz U."/>
            <person name="Brodie E.L."/>
            <person name="Williams K.H."/>
            <person name="Hubbard S.S."/>
            <person name="Banfield J.F."/>
        </authorList>
    </citation>
    <scope>NUCLEOTIDE SEQUENCE [LARGE SCALE GENOMIC DNA]</scope>
</reference>
<dbReference type="Proteomes" id="UP000176846">
    <property type="component" value="Unassembled WGS sequence"/>
</dbReference>